<accession>G8LIY4</accession>
<dbReference type="HOGENOM" id="CLU_3403336_0_0_6"/>
<proteinExistence type="predicted"/>
<dbReference type="EMBL" id="CP002886">
    <property type="protein sequence ID" value="AEW74425.1"/>
    <property type="molecule type" value="Genomic_DNA"/>
</dbReference>
<evidence type="ECO:0000313" key="1">
    <source>
        <dbReference type="EMBL" id="AEW74425.1"/>
    </source>
</evidence>
<name>G8LIY4_9ENTR</name>
<dbReference type="KEGG" id="eec:EcWSU1_02997"/>
<organism evidence="1 2">
    <name type="scientific">Enterobacter ludwigii</name>
    <dbReference type="NCBI Taxonomy" id="299767"/>
    <lineage>
        <taxon>Bacteria</taxon>
        <taxon>Pseudomonadati</taxon>
        <taxon>Pseudomonadota</taxon>
        <taxon>Gammaproteobacteria</taxon>
        <taxon>Enterobacterales</taxon>
        <taxon>Enterobacteriaceae</taxon>
        <taxon>Enterobacter</taxon>
        <taxon>Enterobacter cloacae complex</taxon>
    </lineage>
</organism>
<sequence>MLTELWEYILYCVLALPPIIKEFPDEKDNQ</sequence>
<evidence type="ECO:0000313" key="2">
    <source>
        <dbReference type="Proteomes" id="UP000007838"/>
    </source>
</evidence>
<dbReference type="Proteomes" id="UP000007838">
    <property type="component" value="Chromosome"/>
</dbReference>
<gene>
    <name evidence="1" type="ORF">EcWSU1_02997</name>
</gene>
<dbReference type="AlphaFoldDB" id="G8LIY4"/>
<reference evidence="1 2" key="1">
    <citation type="journal article" date="2011" name="Stand. Genomic Sci.">
        <title>Complete genome of the onion pathogen Enterobacter cloacae EcWSU1.</title>
        <authorList>
            <person name="Humann J.L."/>
            <person name="Wildung M."/>
            <person name="Cheng C.H."/>
            <person name="Lee T."/>
            <person name="Stewart J.E."/>
            <person name="Drew J.C."/>
            <person name="Triplett E.W."/>
            <person name="Main D."/>
            <person name="Schroeder B.K."/>
        </authorList>
    </citation>
    <scope>NUCLEOTIDE SEQUENCE [LARGE SCALE GENOMIC DNA]</scope>
    <source>
        <strain evidence="1 2">EcWSU1</strain>
    </source>
</reference>
<protein>
    <submittedName>
        <fullName evidence="1">Uncharacterized protein</fullName>
    </submittedName>
</protein>